<name>A0A6H1ZSU8_9ZZZZ</name>
<dbReference type="AlphaFoldDB" id="A0A6H1ZSU8"/>
<proteinExistence type="predicted"/>
<accession>A0A6H1ZSU8</accession>
<sequence>MGFGRRDYTGGSIAEGGSVGRFSNNFTQIADIGIATMDIEVILDYTVPAGYYLYLTGWVVSTQSPVIQWAALYKDDWPIFFNWFILQQYFNIGNMGTFVFEAGSNLKIRGYNYDEKTYQFVTSIFGVLEKID</sequence>
<reference evidence="1" key="1">
    <citation type="submission" date="2020-03" db="EMBL/GenBank/DDBJ databases">
        <title>The deep terrestrial virosphere.</title>
        <authorList>
            <person name="Holmfeldt K."/>
            <person name="Nilsson E."/>
            <person name="Simone D."/>
            <person name="Lopez-Fernandez M."/>
            <person name="Wu X."/>
            <person name="de Brujin I."/>
            <person name="Lundin D."/>
            <person name="Andersson A."/>
            <person name="Bertilsson S."/>
            <person name="Dopson M."/>
        </authorList>
    </citation>
    <scope>NUCLEOTIDE SEQUENCE</scope>
    <source>
        <strain evidence="2">MM415B01831</strain>
        <strain evidence="1">TM448A01939</strain>
    </source>
</reference>
<protein>
    <submittedName>
        <fullName evidence="1">Uncharacterized protein</fullName>
    </submittedName>
</protein>
<dbReference type="EMBL" id="MT144230">
    <property type="protein sequence ID" value="QJA51003.1"/>
    <property type="molecule type" value="Genomic_DNA"/>
</dbReference>
<evidence type="ECO:0000313" key="2">
    <source>
        <dbReference type="EMBL" id="QJA56495.1"/>
    </source>
</evidence>
<gene>
    <name evidence="2" type="ORF">MM415B01831_0015</name>
    <name evidence="1" type="ORF">TM448A01939_0014</name>
</gene>
<evidence type="ECO:0000313" key="1">
    <source>
        <dbReference type="EMBL" id="QJA51003.1"/>
    </source>
</evidence>
<dbReference type="EMBL" id="MT141222">
    <property type="protein sequence ID" value="QJA56495.1"/>
    <property type="molecule type" value="Genomic_DNA"/>
</dbReference>
<organism evidence="1">
    <name type="scientific">viral metagenome</name>
    <dbReference type="NCBI Taxonomy" id="1070528"/>
    <lineage>
        <taxon>unclassified sequences</taxon>
        <taxon>metagenomes</taxon>
        <taxon>organismal metagenomes</taxon>
    </lineage>
</organism>